<evidence type="ECO:0000256" key="2">
    <source>
        <dbReference type="ARBA" id="ARBA00023015"/>
    </source>
</evidence>
<dbReference type="InterPro" id="IPR007627">
    <property type="entry name" value="RNA_pol_sigma70_r2"/>
</dbReference>
<feature type="domain" description="RNA polymerase sigma factor 70 region 4 type 2" evidence="7">
    <location>
        <begin position="119"/>
        <end position="171"/>
    </location>
</feature>
<dbReference type="SUPFAM" id="SSF88946">
    <property type="entry name" value="Sigma2 domain of RNA polymerase sigma factors"/>
    <property type="match status" value="1"/>
</dbReference>
<dbReference type="InterPro" id="IPR013249">
    <property type="entry name" value="RNA_pol_sigma70_r4_t2"/>
</dbReference>
<feature type="domain" description="RNA polymerase sigma-70 region 2" evidence="6">
    <location>
        <begin position="24"/>
        <end position="89"/>
    </location>
</feature>
<organism evidence="8 9">
    <name type="scientific">Marinoscillum furvescens DSM 4134</name>
    <dbReference type="NCBI Taxonomy" id="1122208"/>
    <lineage>
        <taxon>Bacteria</taxon>
        <taxon>Pseudomonadati</taxon>
        <taxon>Bacteroidota</taxon>
        <taxon>Cytophagia</taxon>
        <taxon>Cytophagales</taxon>
        <taxon>Reichenbachiellaceae</taxon>
        <taxon>Marinoscillum</taxon>
    </lineage>
</organism>
<evidence type="ECO:0000259" key="6">
    <source>
        <dbReference type="Pfam" id="PF04542"/>
    </source>
</evidence>
<keyword evidence="5" id="KW-0804">Transcription</keyword>
<dbReference type="InterPro" id="IPR014284">
    <property type="entry name" value="RNA_pol_sigma-70_dom"/>
</dbReference>
<dbReference type="OrthoDB" id="9798255at2"/>
<dbReference type="RefSeq" id="WP_115869688.1">
    <property type="nucleotide sequence ID" value="NZ_QREG01000022.1"/>
</dbReference>
<dbReference type="PANTHER" id="PTHR43133:SF8">
    <property type="entry name" value="RNA POLYMERASE SIGMA FACTOR HI_1459-RELATED"/>
    <property type="match status" value="1"/>
</dbReference>
<dbReference type="InterPro" id="IPR036388">
    <property type="entry name" value="WH-like_DNA-bd_sf"/>
</dbReference>
<dbReference type="AlphaFoldDB" id="A0A3D9KXU6"/>
<dbReference type="SUPFAM" id="SSF88659">
    <property type="entry name" value="Sigma3 and sigma4 domains of RNA polymerase sigma factors"/>
    <property type="match status" value="1"/>
</dbReference>
<sequence length="180" mass="21621">MNKVTDEQLMEAVQRDKLDQLNVLFERYQKRIYNYFLKSTGDVEESADLTQAVFIRVLKYRKSYRSGSAFEFWIFQIARNQVKDHFRKLKVYKDQFTDLQTIPDVEESDEYALQSERERRLQLAMNQLPPDKRELLVLAKFQNMKYEDIANLRSASVSAIKVQVHRTIQQLRAYYFEQED</sequence>
<accession>A0A3D9KXU6</accession>
<comment type="caution">
    <text evidence="8">The sequence shown here is derived from an EMBL/GenBank/DDBJ whole genome shotgun (WGS) entry which is preliminary data.</text>
</comment>
<keyword evidence="3" id="KW-0731">Sigma factor</keyword>
<gene>
    <name evidence="8" type="ORF">C7460_12225</name>
</gene>
<dbReference type="Proteomes" id="UP000256779">
    <property type="component" value="Unassembled WGS sequence"/>
</dbReference>
<evidence type="ECO:0000313" key="8">
    <source>
        <dbReference type="EMBL" id="RED94084.1"/>
    </source>
</evidence>
<keyword evidence="4" id="KW-0238">DNA-binding</keyword>
<keyword evidence="9" id="KW-1185">Reference proteome</keyword>
<name>A0A3D9KXU6_MARFU</name>
<dbReference type="InterPro" id="IPR013325">
    <property type="entry name" value="RNA_pol_sigma_r2"/>
</dbReference>
<dbReference type="EMBL" id="QREG01000022">
    <property type="protein sequence ID" value="RED94084.1"/>
    <property type="molecule type" value="Genomic_DNA"/>
</dbReference>
<evidence type="ECO:0000256" key="5">
    <source>
        <dbReference type="ARBA" id="ARBA00023163"/>
    </source>
</evidence>
<proteinExistence type="inferred from homology"/>
<dbReference type="GO" id="GO:0006352">
    <property type="term" value="P:DNA-templated transcription initiation"/>
    <property type="evidence" value="ECO:0007669"/>
    <property type="project" value="InterPro"/>
</dbReference>
<dbReference type="GO" id="GO:0016987">
    <property type="term" value="F:sigma factor activity"/>
    <property type="evidence" value="ECO:0007669"/>
    <property type="project" value="UniProtKB-KW"/>
</dbReference>
<dbReference type="PANTHER" id="PTHR43133">
    <property type="entry name" value="RNA POLYMERASE ECF-TYPE SIGMA FACTO"/>
    <property type="match status" value="1"/>
</dbReference>
<evidence type="ECO:0000256" key="4">
    <source>
        <dbReference type="ARBA" id="ARBA00023125"/>
    </source>
</evidence>
<reference evidence="8 9" key="1">
    <citation type="submission" date="2018-07" db="EMBL/GenBank/DDBJ databases">
        <title>Genomic Encyclopedia of Type Strains, Phase IV (KMG-IV): sequencing the most valuable type-strain genomes for metagenomic binning, comparative biology and taxonomic classification.</title>
        <authorList>
            <person name="Goeker M."/>
        </authorList>
    </citation>
    <scope>NUCLEOTIDE SEQUENCE [LARGE SCALE GENOMIC DNA]</scope>
    <source>
        <strain evidence="8 9">DSM 4134</strain>
    </source>
</reference>
<dbReference type="NCBIfam" id="TIGR02937">
    <property type="entry name" value="sigma70-ECF"/>
    <property type="match status" value="1"/>
</dbReference>
<dbReference type="GO" id="GO:0003677">
    <property type="term" value="F:DNA binding"/>
    <property type="evidence" value="ECO:0007669"/>
    <property type="project" value="UniProtKB-KW"/>
</dbReference>
<dbReference type="InterPro" id="IPR013324">
    <property type="entry name" value="RNA_pol_sigma_r3/r4-like"/>
</dbReference>
<dbReference type="InterPro" id="IPR039425">
    <property type="entry name" value="RNA_pol_sigma-70-like"/>
</dbReference>
<dbReference type="Pfam" id="PF08281">
    <property type="entry name" value="Sigma70_r4_2"/>
    <property type="match status" value="1"/>
</dbReference>
<evidence type="ECO:0000256" key="3">
    <source>
        <dbReference type="ARBA" id="ARBA00023082"/>
    </source>
</evidence>
<protein>
    <submittedName>
        <fullName evidence="8">RNA polymerase sigma-70 factor (ECF subfamily)</fullName>
    </submittedName>
</protein>
<evidence type="ECO:0000256" key="1">
    <source>
        <dbReference type="ARBA" id="ARBA00010641"/>
    </source>
</evidence>
<comment type="similarity">
    <text evidence="1">Belongs to the sigma-70 factor family. ECF subfamily.</text>
</comment>
<evidence type="ECO:0000313" key="9">
    <source>
        <dbReference type="Proteomes" id="UP000256779"/>
    </source>
</evidence>
<dbReference type="Gene3D" id="1.10.1740.10">
    <property type="match status" value="1"/>
</dbReference>
<dbReference type="Pfam" id="PF04542">
    <property type="entry name" value="Sigma70_r2"/>
    <property type="match status" value="1"/>
</dbReference>
<keyword evidence="2" id="KW-0805">Transcription regulation</keyword>
<evidence type="ECO:0000259" key="7">
    <source>
        <dbReference type="Pfam" id="PF08281"/>
    </source>
</evidence>
<dbReference type="Gene3D" id="1.10.10.10">
    <property type="entry name" value="Winged helix-like DNA-binding domain superfamily/Winged helix DNA-binding domain"/>
    <property type="match status" value="1"/>
</dbReference>